<dbReference type="PRINTS" id="PR00364">
    <property type="entry name" value="DISEASERSIST"/>
</dbReference>
<dbReference type="CDD" id="cd15831">
    <property type="entry name" value="BTAD"/>
    <property type="match status" value="1"/>
</dbReference>
<evidence type="ECO:0000256" key="5">
    <source>
        <dbReference type="PROSITE-ProRule" id="PRU01091"/>
    </source>
</evidence>
<dbReference type="PANTHER" id="PTHR35807">
    <property type="entry name" value="TRANSCRIPTIONAL REGULATOR REDD-RELATED"/>
    <property type="match status" value="1"/>
</dbReference>
<dbReference type="InterPro" id="IPR027417">
    <property type="entry name" value="P-loop_NTPase"/>
</dbReference>
<gene>
    <name evidence="8" type="ORF">KDK95_24120</name>
</gene>
<dbReference type="InterPro" id="IPR019734">
    <property type="entry name" value="TPR_rpt"/>
</dbReference>
<feature type="DNA-binding region" description="OmpR/PhoB-type" evidence="5">
    <location>
        <begin position="1"/>
        <end position="95"/>
    </location>
</feature>
<dbReference type="SUPFAM" id="SSF48452">
    <property type="entry name" value="TPR-like"/>
    <property type="match status" value="2"/>
</dbReference>
<dbReference type="Gene3D" id="1.25.40.10">
    <property type="entry name" value="Tetratricopeptide repeat domain"/>
    <property type="match status" value="2"/>
</dbReference>
<evidence type="ECO:0000256" key="1">
    <source>
        <dbReference type="ARBA" id="ARBA00005820"/>
    </source>
</evidence>
<sequence length="972" mass="105767">MASFGFALLGPLRVTAADGAELEIRGKGRQTLLAALLLGAGTVVSLDRLVELLWGEKRDSRADARIYNQITRLRHALLDAGERVRAVPPGYVIDVEPGEFDLHVFAEHNAAARAATLAGDWALAEQRYSAALALWRGTPLADMPALAGLPDVVRLDEERWAAVLGRGEAQLNLGRHGDLLPELRALAEQEPEREALHRQLMLALYRSGRRGEALDVYRALSRTLDEKFGLEPGAETRELYERIKHEESARNQLPADTRLFTGRESEVGRLLALANSAAGQREASVPGAVTISAVDGLGGVGKSALAVHVAHRMGGLFPDGQLFIDLRGHTMGLDPITPHAALGYLLRSLDVPEHQIALDAEERVAQLQERLAGTKTLILLDNAASTEQVRPLLPAVPGCMALITSRARLADLSGAHAFKLDVLPGPAARDLLCAAAGRNRIRPDDPALGDLVELCGRMPLALRIVAARLRHEPDVSVASLVAMLRADGERLRNLRDDDRGLTDIFECSYVALPEARRRALRLLGLVPGIEFGTHAAAALFEVKPDEAAELLAALVAHNLLMEPRSGRFRFHDLMRLYAREVAERDEPEAARRAAVERLYHWYAATARDAALVAYPSWPGVGLPPHYGAVEPLAITAPEQALDWYDLERDNLLAAVEAAEGAEGEGLAAYGWRLPAAMWQFTELRGKVGDRLFLSQIGLRCAESAGESVGRSLMLRCTSTALAEAGRFDDAIEVGLRSLRYAREDGDRLEEAKLLSNLSVAHNRAHRLDAAIDYCRQSVRLFDELGDEMLAIPPRINLATSLTMIGRTVEAVPYAAEAVELSRRTGNRVYLGSSLAQLGNCLFDLTPPDYAAAEPVLREAIEVVRDTGNRHHEATALARLGLVCEATGRPAEALASLRASRRIVTQLGSELFRGFAEALERLERSERLESSEERSEESPEKRQEGPAGPEEREDGEREDGAQRPAPPSAGSAS</sequence>
<dbReference type="RefSeq" id="WP_212520550.1">
    <property type="nucleotide sequence ID" value="NZ_JAGSOH010000085.1"/>
</dbReference>
<comment type="caution">
    <text evidence="8">The sequence shown here is derived from an EMBL/GenBank/DDBJ whole genome shotgun (WGS) entry which is preliminary data.</text>
</comment>
<keyword evidence="9" id="KW-1185">Reference proteome</keyword>
<feature type="region of interest" description="Disordered" evidence="6">
    <location>
        <begin position="922"/>
        <end position="972"/>
    </location>
</feature>
<organism evidence="8 9">
    <name type="scientific">Actinospica acidithermotolerans</name>
    <dbReference type="NCBI Taxonomy" id="2828514"/>
    <lineage>
        <taxon>Bacteria</taxon>
        <taxon>Bacillati</taxon>
        <taxon>Actinomycetota</taxon>
        <taxon>Actinomycetes</taxon>
        <taxon>Catenulisporales</taxon>
        <taxon>Actinospicaceae</taxon>
        <taxon>Actinospica</taxon>
    </lineage>
</organism>
<dbReference type="SMART" id="SM00862">
    <property type="entry name" value="Trans_reg_C"/>
    <property type="match status" value="1"/>
</dbReference>
<dbReference type="PANTHER" id="PTHR35807:SF1">
    <property type="entry name" value="TRANSCRIPTIONAL REGULATOR REDD"/>
    <property type="match status" value="1"/>
</dbReference>
<comment type="similarity">
    <text evidence="1">Belongs to the AfsR/DnrI/RedD regulatory family.</text>
</comment>
<keyword evidence="4" id="KW-0804">Transcription</keyword>
<dbReference type="Proteomes" id="UP000676325">
    <property type="component" value="Unassembled WGS sequence"/>
</dbReference>
<evidence type="ECO:0000313" key="8">
    <source>
        <dbReference type="EMBL" id="MBR7829415.1"/>
    </source>
</evidence>
<name>A0A941EAV3_9ACTN</name>
<accession>A0A941EAV3</accession>
<dbReference type="GO" id="GO:0043531">
    <property type="term" value="F:ADP binding"/>
    <property type="evidence" value="ECO:0007669"/>
    <property type="project" value="InterPro"/>
</dbReference>
<dbReference type="GO" id="GO:0006355">
    <property type="term" value="P:regulation of DNA-templated transcription"/>
    <property type="evidence" value="ECO:0007669"/>
    <property type="project" value="InterPro"/>
</dbReference>
<feature type="compositionally biased region" description="Basic and acidic residues" evidence="6">
    <location>
        <begin position="922"/>
        <end position="943"/>
    </location>
</feature>
<dbReference type="InterPro" id="IPR016032">
    <property type="entry name" value="Sig_transdc_resp-reg_C-effctor"/>
</dbReference>
<dbReference type="Pfam" id="PF03704">
    <property type="entry name" value="BTAD"/>
    <property type="match status" value="1"/>
</dbReference>
<dbReference type="InterPro" id="IPR051677">
    <property type="entry name" value="AfsR-DnrI-RedD_regulator"/>
</dbReference>
<dbReference type="InterPro" id="IPR005158">
    <property type="entry name" value="BTAD"/>
</dbReference>
<dbReference type="InterPro" id="IPR036388">
    <property type="entry name" value="WH-like_DNA-bd_sf"/>
</dbReference>
<dbReference type="InterPro" id="IPR001867">
    <property type="entry name" value="OmpR/PhoB-type_DNA-bd"/>
</dbReference>
<dbReference type="Gene3D" id="1.10.10.10">
    <property type="entry name" value="Winged helix-like DNA-binding domain superfamily/Winged helix DNA-binding domain"/>
    <property type="match status" value="1"/>
</dbReference>
<dbReference type="GO" id="GO:0003677">
    <property type="term" value="F:DNA binding"/>
    <property type="evidence" value="ECO:0007669"/>
    <property type="project" value="UniProtKB-UniRule"/>
</dbReference>
<dbReference type="EMBL" id="JAGSOH010000085">
    <property type="protein sequence ID" value="MBR7829415.1"/>
    <property type="molecule type" value="Genomic_DNA"/>
</dbReference>
<dbReference type="AlphaFoldDB" id="A0A941EAV3"/>
<keyword evidence="2" id="KW-0805">Transcription regulation</keyword>
<evidence type="ECO:0000313" key="9">
    <source>
        <dbReference type="Proteomes" id="UP000676325"/>
    </source>
</evidence>
<dbReference type="PROSITE" id="PS51755">
    <property type="entry name" value="OMPR_PHOB"/>
    <property type="match status" value="1"/>
</dbReference>
<evidence type="ECO:0000256" key="3">
    <source>
        <dbReference type="ARBA" id="ARBA00023125"/>
    </source>
</evidence>
<evidence type="ECO:0000256" key="2">
    <source>
        <dbReference type="ARBA" id="ARBA00023015"/>
    </source>
</evidence>
<protein>
    <recommendedName>
        <fullName evidence="7">OmpR/PhoB-type domain-containing protein</fullName>
    </recommendedName>
</protein>
<reference evidence="8" key="1">
    <citation type="submission" date="2021-04" db="EMBL/GenBank/DDBJ databases">
        <title>Genome based classification of Actinospica acidithermotolerans sp. nov., an actinobacterium isolated from an Indonesian hot spring.</title>
        <authorList>
            <person name="Kusuma A.B."/>
            <person name="Putra K.E."/>
            <person name="Nafisah S."/>
            <person name="Loh J."/>
            <person name="Nouioui I."/>
            <person name="Goodfellow M."/>
        </authorList>
    </citation>
    <scope>NUCLEOTIDE SEQUENCE</scope>
    <source>
        <strain evidence="8">MGRD01-02</strain>
    </source>
</reference>
<dbReference type="SUPFAM" id="SSF52540">
    <property type="entry name" value="P-loop containing nucleoside triphosphate hydrolases"/>
    <property type="match status" value="1"/>
</dbReference>
<keyword evidence="3 5" id="KW-0238">DNA-binding</keyword>
<dbReference type="GO" id="GO:0000160">
    <property type="term" value="P:phosphorelay signal transduction system"/>
    <property type="evidence" value="ECO:0007669"/>
    <property type="project" value="InterPro"/>
</dbReference>
<evidence type="ECO:0000256" key="6">
    <source>
        <dbReference type="SAM" id="MobiDB-lite"/>
    </source>
</evidence>
<dbReference type="InterPro" id="IPR011990">
    <property type="entry name" value="TPR-like_helical_dom_sf"/>
</dbReference>
<dbReference type="SUPFAM" id="SSF46894">
    <property type="entry name" value="C-terminal effector domain of the bipartite response regulators"/>
    <property type="match status" value="1"/>
</dbReference>
<evidence type="ECO:0000256" key="4">
    <source>
        <dbReference type="ARBA" id="ARBA00023163"/>
    </source>
</evidence>
<dbReference type="SMART" id="SM01043">
    <property type="entry name" value="BTAD"/>
    <property type="match status" value="1"/>
</dbReference>
<feature type="domain" description="OmpR/PhoB-type" evidence="7">
    <location>
        <begin position="1"/>
        <end position="95"/>
    </location>
</feature>
<evidence type="ECO:0000259" key="7">
    <source>
        <dbReference type="PROSITE" id="PS51755"/>
    </source>
</evidence>
<proteinExistence type="inferred from homology"/>
<dbReference type="Pfam" id="PF13424">
    <property type="entry name" value="TPR_12"/>
    <property type="match status" value="1"/>
</dbReference>
<dbReference type="SMART" id="SM00028">
    <property type="entry name" value="TPR"/>
    <property type="match status" value="6"/>
</dbReference>